<proteinExistence type="predicted"/>
<comment type="caution">
    <text evidence="2">The sequence shown here is derived from an EMBL/GenBank/DDBJ whole genome shotgun (WGS) entry which is preliminary data.</text>
</comment>
<sequence length="226" mass="25435">MERIEQLPSQTLADALDVHFGTQGMFIDLVCMAQESLVTAYSQDFIDQEARAERVEVFASSLIPGLLQTADYARELMVTGLSAALIPEVEKRVQRRMNRQRLFDRTPPPLIWAVMDEAALKRPTSDRGVMVEQLRHLLSFAESAHTRLQVVPFGQAFHPFLGGSLTMLTMKEGRKRCLVESFATGAVIDTPREIVDLEQRFDVVRSQALTHAESLPLIQSYVEGYV</sequence>
<reference evidence="2 3" key="1">
    <citation type="submission" date="2020-08" db="EMBL/GenBank/DDBJ databases">
        <title>Genomic Encyclopedia of Type Strains, Phase III (KMG-III): the genomes of soil and plant-associated and newly described type strains.</title>
        <authorList>
            <person name="Whitman W."/>
        </authorList>
    </citation>
    <scope>NUCLEOTIDE SEQUENCE [LARGE SCALE GENOMIC DNA]</scope>
    <source>
        <strain evidence="2 3">CECT 8305</strain>
    </source>
</reference>
<protein>
    <recommendedName>
        <fullName evidence="1">DUF5753 domain-containing protein</fullName>
    </recommendedName>
</protein>
<dbReference type="AlphaFoldDB" id="A0A7W9Q520"/>
<keyword evidence="3" id="KW-1185">Reference proteome</keyword>
<evidence type="ECO:0000313" key="2">
    <source>
        <dbReference type="EMBL" id="MBB5933640.1"/>
    </source>
</evidence>
<dbReference type="InterPro" id="IPR043917">
    <property type="entry name" value="DUF5753"/>
</dbReference>
<dbReference type="Pfam" id="PF19054">
    <property type="entry name" value="DUF5753"/>
    <property type="match status" value="1"/>
</dbReference>
<name>A0A7W9Q520_9ACTN</name>
<feature type="domain" description="DUF5753" evidence="1">
    <location>
        <begin position="43"/>
        <end position="219"/>
    </location>
</feature>
<evidence type="ECO:0000313" key="3">
    <source>
        <dbReference type="Proteomes" id="UP000588098"/>
    </source>
</evidence>
<accession>A0A7W9Q520</accession>
<organism evidence="2 3">
    <name type="scientific">Streptomyces zagrosensis</name>
    <dbReference type="NCBI Taxonomy" id="1042984"/>
    <lineage>
        <taxon>Bacteria</taxon>
        <taxon>Bacillati</taxon>
        <taxon>Actinomycetota</taxon>
        <taxon>Actinomycetes</taxon>
        <taxon>Kitasatosporales</taxon>
        <taxon>Streptomycetaceae</taxon>
        <taxon>Streptomyces</taxon>
    </lineage>
</organism>
<evidence type="ECO:0000259" key="1">
    <source>
        <dbReference type="Pfam" id="PF19054"/>
    </source>
</evidence>
<gene>
    <name evidence="2" type="ORF">FHS42_000658</name>
</gene>
<dbReference type="Proteomes" id="UP000588098">
    <property type="component" value="Unassembled WGS sequence"/>
</dbReference>
<dbReference type="EMBL" id="JACHJL010000001">
    <property type="protein sequence ID" value="MBB5933640.1"/>
    <property type="molecule type" value="Genomic_DNA"/>
</dbReference>